<sequence>MRRDASPAFDPVDVPRWPAGGVPDAVLLESLWAWLSGEPVQALAKASGWGWAGSADPRRLLGELCQRCADWDFRRNRERGAIESDAAVVGDRLIPEELAVAAARALGMVDATEPPLADASRLVVLAGAVRANVNRLHRARSFQRGEPRPGEVVVTTAARDLSAAERSQADTLGLTEWLLPGRRMTTEADAVVAAARATWELRGLPEIDGRLPDGGDGEERTAAAWLRWPGGAVADVTVVVAPSADPDARRANTFDQLTYWRTRSPLTPRDHVVAVTTQIYVPYQQLVAIRALGRPARCGVTVAGVDAAASATPTKAFGSRDYLQEIRSFFLAAADLRRDVDAG</sequence>
<dbReference type="AlphaFoldDB" id="F8AXQ8"/>
<protein>
    <submittedName>
        <fullName evidence="1">Uncharacterized protein</fullName>
    </submittedName>
</protein>
<dbReference type="Proteomes" id="UP000001549">
    <property type="component" value="Chromosome"/>
</dbReference>
<dbReference type="RefSeq" id="WP_013874311.1">
    <property type="nucleotide sequence ID" value="NC_015656.1"/>
</dbReference>
<gene>
    <name evidence="1" type="ordered locus">FsymDg_3107</name>
</gene>
<proteinExistence type="predicted"/>
<dbReference type="eggNOG" id="ENOG50330A6">
    <property type="taxonomic scope" value="Bacteria"/>
</dbReference>
<evidence type="ECO:0000313" key="1">
    <source>
        <dbReference type="EMBL" id="AEH10416.1"/>
    </source>
</evidence>
<keyword evidence="2" id="KW-1185">Reference proteome</keyword>
<evidence type="ECO:0000313" key="2">
    <source>
        <dbReference type="Proteomes" id="UP000001549"/>
    </source>
</evidence>
<reference evidence="1 2" key="1">
    <citation type="submission" date="2011-05" db="EMBL/GenBank/DDBJ databases">
        <title>Complete sequence of chromosome of Frankia symbiont of Datisca glomerata.</title>
        <authorList>
            <consortium name="US DOE Joint Genome Institute"/>
            <person name="Lucas S."/>
            <person name="Han J."/>
            <person name="Lapidus A."/>
            <person name="Cheng J.-F."/>
            <person name="Goodwin L."/>
            <person name="Pitluck S."/>
            <person name="Peters L."/>
            <person name="Mikhailova N."/>
            <person name="Chertkov O."/>
            <person name="Teshima H."/>
            <person name="Han C."/>
            <person name="Tapia R."/>
            <person name="Land M."/>
            <person name="Hauser L."/>
            <person name="Kyrpides N."/>
            <person name="Ivanova N."/>
            <person name="Pagani I."/>
            <person name="Berry A."/>
            <person name="Pawlowski K."/>
            <person name="Persson T."/>
            <person name="Vanden Heuvel B."/>
            <person name="Benson D."/>
            <person name="Woyke T."/>
        </authorList>
    </citation>
    <scope>NUCLEOTIDE SEQUENCE [LARGE SCALE GENOMIC DNA]</scope>
    <source>
        <strain evidence="2">4085684</strain>
    </source>
</reference>
<dbReference type="EMBL" id="CP002801">
    <property type="protein sequence ID" value="AEH10416.1"/>
    <property type="molecule type" value="Genomic_DNA"/>
</dbReference>
<dbReference type="HOGENOM" id="CLU_868242_0_0_11"/>
<organism evidence="1 2">
    <name type="scientific">Candidatus Protofrankia datiscae</name>
    <dbReference type="NCBI Taxonomy" id="2716812"/>
    <lineage>
        <taxon>Bacteria</taxon>
        <taxon>Bacillati</taxon>
        <taxon>Actinomycetota</taxon>
        <taxon>Actinomycetes</taxon>
        <taxon>Frankiales</taxon>
        <taxon>Frankiaceae</taxon>
        <taxon>Protofrankia</taxon>
    </lineage>
</organism>
<dbReference type="KEGG" id="fsy:FsymDg_3107"/>
<name>F8AXQ8_9ACTN</name>
<accession>F8AXQ8</accession>